<organism evidence="2 3">
    <name type="scientific">Bagarius yarrelli</name>
    <name type="common">Goonch</name>
    <name type="synonym">Bagrus yarrelli</name>
    <dbReference type="NCBI Taxonomy" id="175774"/>
    <lineage>
        <taxon>Eukaryota</taxon>
        <taxon>Metazoa</taxon>
        <taxon>Chordata</taxon>
        <taxon>Craniata</taxon>
        <taxon>Vertebrata</taxon>
        <taxon>Euteleostomi</taxon>
        <taxon>Actinopterygii</taxon>
        <taxon>Neopterygii</taxon>
        <taxon>Teleostei</taxon>
        <taxon>Ostariophysi</taxon>
        <taxon>Siluriformes</taxon>
        <taxon>Sisoridae</taxon>
        <taxon>Sisorinae</taxon>
        <taxon>Bagarius</taxon>
    </lineage>
</organism>
<dbReference type="SUPFAM" id="SSF57997">
    <property type="entry name" value="Tropomyosin"/>
    <property type="match status" value="1"/>
</dbReference>
<sequence length="274" mass="31268">MGQNYSTEVEAVVVPLKDAICSLNEVYQALSKADVDPLTGQCSNYDYIRQQIVEAHQHLEQSERAASSGLESLNRNLESLVEDEGKLEREMNETQQTLENLRTEQTSNEELLREANESSAMMIDGAVELDAANQAVRVAEDEVRKSESELEKYKNKVSDYKSKIFQTECDISQKDWELRQTREVIQQVKQQMESVGEFQNKLRSAVNLLGLLSGKVSVVEHQTRKSILQMPIMKVMEDVMNAMMKITGNELLYGEDMFRLVQQIKANERRLKAV</sequence>
<keyword evidence="1" id="KW-0175">Coiled coil</keyword>
<feature type="coiled-coil region" evidence="1">
    <location>
        <begin position="70"/>
        <end position="163"/>
    </location>
</feature>
<reference evidence="2 3" key="1">
    <citation type="journal article" date="2019" name="Genome Biol. Evol.">
        <title>Whole-Genome Sequencing of the Giant Devil Catfish, Bagarius yarrelli.</title>
        <authorList>
            <person name="Jiang W."/>
            <person name="Lv Y."/>
            <person name="Cheng L."/>
            <person name="Yang K."/>
            <person name="Chao B."/>
            <person name="Wang X."/>
            <person name="Li Y."/>
            <person name="Pan X."/>
            <person name="You X."/>
            <person name="Zhang Y."/>
            <person name="Yang J."/>
            <person name="Li J."/>
            <person name="Zhang X."/>
            <person name="Liu S."/>
            <person name="Sun C."/>
            <person name="Yang J."/>
            <person name="Shi Q."/>
        </authorList>
    </citation>
    <scope>NUCLEOTIDE SEQUENCE [LARGE SCALE GENOMIC DNA]</scope>
    <source>
        <strain evidence="2">JWS20170419001</strain>
        <tissue evidence="2">Muscle</tissue>
    </source>
</reference>
<dbReference type="Proteomes" id="UP000319801">
    <property type="component" value="Unassembled WGS sequence"/>
</dbReference>
<evidence type="ECO:0000313" key="3">
    <source>
        <dbReference type="Proteomes" id="UP000319801"/>
    </source>
</evidence>
<dbReference type="OrthoDB" id="10260387at2759"/>
<dbReference type="EMBL" id="VCAZ01000290">
    <property type="protein sequence ID" value="TTU44325.1"/>
    <property type="molecule type" value="Genomic_DNA"/>
</dbReference>
<accession>A0A556VV29</accession>
<name>A0A556VV29_BAGYA</name>
<comment type="caution">
    <text evidence="2">The sequence shown here is derived from an EMBL/GenBank/DDBJ whole genome shotgun (WGS) entry which is preliminary data.</text>
</comment>
<keyword evidence="3" id="KW-1185">Reference proteome</keyword>
<evidence type="ECO:0000256" key="1">
    <source>
        <dbReference type="SAM" id="Coils"/>
    </source>
</evidence>
<evidence type="ECO:0000313" key="2">
    <source>
        <dbReference type="EMBL" id="TTU44325.1"/>
    </source>
</evidence>
<gene>
    <name evidence="2" type="ORF">Baya_16263</name>
</gene>
<dbReference type="AlphaFoldDB" id="A0A556VV29"/>
<proteinExistence type="predicted"/>
<protein>
    <submittedName>
        <fullName evidence="2">Uncharacterized protein</fullName>
    </submittedName>
</protein>